<dbReference type="Proteomes" id="UP001341840">
    <property type="component" value="Unassembled WGS sequence"/>
</dbReference>
<proteinExistence type="predicted"/>
<keyword evidence="2" id="KW-1185">Reference proteome</keyword>
<organism evidence="1 2">
    <name type="scientific">Stylosanthes scabra</name>
    <dbReference type="NCBI Taxonomy" id="79078"/>
    <lineage>
        <taxon>Eukaryota</taxon>
        <taxon>Viridiplantae</taxon>
        <taxon>Streptophyta</taxon>
        <taxon>Embryophyta</taxon>
        <taxon>Tracheophyta</taxon>
        <taxon>Spermatophyta</taxon>
        <taxon>Magnoliopsida</taxon>
        <taxon>eudicotyledons</taxon>
        <taxon>Gunneridae</taxon>
        <taxon>Pentapetalae</taxon>
        <taxon>rosids</taxon>
        <taxon>fabids</taxon>
        <taxon>Fabales</taxon>
        <taxon>Fabaceae</taxon>
        <taxon>Papilionoideae</taxon>
        <taxon>50 kb inversion clade</taxon>
        <taxon>dalbergioids sensu lato</taxon>
        <taxon>Dalbergieae</taxon>
        <taxon>Pterocarpus clade</taxon>
        <taxon>Stylosanthes</taxon>
    </lineage>
</organism>
<dbReference type="EMBL" id="JASCZI010060573">
    <property type="protein sequence ID" value="MED6134086.1"/>
    <property type="molecule type" value="Genomic_DNA"/>
</dbReference>
<accession>A0ABU6SCX2</accession>
<evidence type="ECO:0000313" key="1">
    <source>
        <dbReference type="EMBL" id="MED6134086.1"/>
    </source>
</evidence>
<reference evidence="1 2" key="1">
    <citation type="journal article" date="2023" name="Plants (Basel)">
        <title>Bridging the Gap: Combining Genomics and Transcriptomics Approaches to Understand Stylosanthes scabra, an Orphan Legume from the Brazilian Caatinga.</title>
        <authorList>
            <person name="Ferreira-Neto J.R.C."/>
            <person name="da Silva M.D."/>
            <person name="Binneck E."/>
            <person name="de Melo N.F."/>
            <person name="da Silva R.H."/>
            <person name="de Melo A.L.T.M."/>
            <person name="Pandolfi V."/>
            <person name="Bustamante F.O."/>
            <person name="Brasileiro-Vidal A.C."/>
            <person name="Benko-Iseppon A.M."/>
        </authorList>
    </citation>
    <scope>NUCLEOTIDE SEQUENCE [LARGE SCALE GENOMIC DNA]</scope>
    <source>
        <tissue evidence="1">Leaves</tissue>
    </source>
</reference>
<evidence type="ECO:0000313" key="2">
    <source>
        <dbReference type="Proteomes" id="UP001341840"/>
    </source>
</evidence>
<protein>
    <submittedName>
        <fullName evidence="1">Uncharacterized protein</fullName>
    </submittedName>
</protein>
<gene>
    <name evidence="1" type="ORF">PIB30_034205</name>
</gene>
<sequence>MSDEVWEELDLRAASTIRLCLAKNVLANIQVNELEAIGVKIDDEDKALRLILLLPLSFEYITPVLMYGKATLSFSEVASKVISEERRLKCESRATDSVLVVTKNERGGRRDWTYKEILFRWSKFGKRLRIRR</sequence>
<comment type="caution">
    <text evidence="1">The sequence shown here is derived from an EMBL/GenBank/DDBJ whole genome shotgun (WGS) entry which is preliminary data.</text>
</comment>
<dbReference type="Pfam" id="PF14223">
    <property type="entry name" value="Retrotran_gag_2"/>
    <property type="match status" value="1"/>
</dbReference>
<name>A0ABU6SCX2_9FABA</name>